<evidence type="ECO:0000256" key="1">
    <source>
        <dbReference type="ARBA" id="ARBA00022679"/>
    </source>
</evidence>
<keyword evidence="4" id="KW-1185">Reference proteome</keyword>
<dbReference type="Gene3D" id="3.40.50.10540">
    <property type="entry name" value="Crotonobetainyl-coa:carnitine coa-transferase, domain 1"/>
    <property type="match status" value="1"/>
</dbReference>
<evidence type="ECO:0000313" key="3">
    <source>
        <dbReference type="EMBL" id="RDD62754.1"/>
    </source>
</evidence>
<comment type="caution">
    <text evidence="3">The sequence shown here is derived from an EMBL/GenBank/DDBJ whole genome shotgun (WGS) entry which is preliminary data.</text>
</comment>
<feature type="region of interest" description="Disordered" evidence="2">
    <location>
        <begin position="40"/>
        <end position="65"/>
    </location>
</feature>
<dbReference type="RefSeq" id="WP_114581329.1">
    <property type="nucleotide sequence ID" value="NZ_QPMH01000004.1"/>
</dbReference>
<dbReference type="PANTHER" id="PTHR48207">
    <property type="entry name" value="SUCCINATE--HYDROXYMETHYLGLUTARATE COA-TRANSFERASE"/>
    <property type="match status" value="1"/>
</dbReference>
<dbReference type="InterPro" id="IPR050483">
    <property type="entry name" value="CoA-transferase_III_domain"/>
</dbReference>
<dbReference type="Proteomes" id="UP000253941">
    <property type="component" value="Unassembled WGS sequence"/>
</dbReference>
<proteinExistence type="predicted"/>
<dbReference type="AlphaFoldDB" id="A0A369TDY9"/>
<dbReference type="Pfam" id="PF02515">
    <property type="entry name" value="CoA_transf_3"/>
    <property type="match status" value="1"/>
</dbReference>
<organism evidence="3 4">
    <name type="scientific">Ferruginivarius sediminum</name>
    <dbReference type="NCBI Taxonomy" id="2661937"/>
    <lineage>
        <taxon>Bacteria</taxon>
        <taxon>Pseudomonadati</taxon>
        <taxon>Pseudomonadota</taxon>
        <taxon>Alphaproteobacteria</taxon>
        <taxon>Rhodospirillales</taxon>
        <taxon>Rhodospirillaceae</taxon>
        <taxon>Ferruginivarius</taxon>
    </lineage>
</organism>
<accession>A0A369TDY9</accession>
<dbReference type="InterPro" id="IPR003673">
    <property type="entry name" value="CoA-Trfase_fam_III"/>
</dbReference>
<dbReference type="InterPro" id="IPR044855">
    <property type="entry name" value="CoA-Trfase_III_dom3_sf"/>
</dbReference>
<dbReference type="EMBL" id="QPMH01000004">
    <property type="protein sequence ID" value="RDD62754.1"/>
    <property type="molecule type" value="Genomic_DNA"/>
</dbReference>
<dbReference type="PANTHER" id="PTHR48207:SF3">
    <property type="entry name" value="SUCCINATE--HYDROXYMETHYLGLUTARATE COA-TRANSFERASE"/>
    <property type="match status" value="1"/>
</dbReference>
<evidence type="ECO:0000256" key="2">
    <source>
        <dbReference type="SAM" id="MobiDB-lite"/>
    </source>
</evidence>
<evidence type="ECO:0000313" key="4">
    <source>
        <dbReference type="Proteomes" id="UP000253941"/>
    </source>
</evidence>
<dbReference type="GO" id="GO:0008410">
    <property type="term" value="F:CoA-transferase activity"/>
    <property type="evidence" value="ECO:0007669"/>
    <property type="project" value="TreeGrafter"/>
</dbReference>
<reference evidence="3 4" key="1">
    <citation type="submission" date="2018-07" db="EMBL/GenBank/DDBJ databases">
        <title>Venubactetium sediminum gen. nov., sp. nov., isolated from a marine solar saltern.</title>
        <authorList>
            <person name="Wang S."/>
        </authorList>
    </citation>
    <scope>NUCLEOTIDE SEQUENCE [LARGE SCALE GENOMIC DNA]</scope>
    <source>
        <strain evidence="3 4">WD2A32</strain>
    </source>
</reference>
<keyword evidence="1 3" id="KW-0808">Transferase</keyword>
<sequence length="405" mass="44545">MTAPLAGLRVFDLTRILAGPTCTQLLGDLGAEVIKIERPGEGDDTRKWGPPYLKNADGSDSSTSAYYLSSNRNKRSLTLDISKQEGQELARRMIRESDILVENFKAGGLKKYGLAYDDVKDIAPRLIYCSITGFGQTGPYSDRAGYDYLAQGMGGIMSLTGEPDDEPIKVGVGIADIMCGMYASSAILAALHSRAQSGEGQHIDLALLDTQVAWLTYEGLNYLTSGEVPKRRGNEHPNIVPYKTMPCTDGYVILAVGNDGQFRRFCEFAGRPELADDPRFATNASRVRNREELYPILDELTRRKSQKEWVDGLSALGVPSGPVNTLDQVFADPQVRHREMQVQMPYDGSQGGKVDLIGNPIKYSGTPVTYRRPPPKMGEHTEPVLEELLGLDAAEIRRLREQGVI</sequence>
<dbReference type="InterPro" id="IPR023606">
    <property type="entry name" value="CoA-Trfase_III_dom_1_sf"/>
</dbReference>
<protein>
    <submittedName>
        <fullName evidence="3">CoA transferase</fullName>
    </submittedName>
</protein>
<dbReference type="Gene3D" id="3.30.1540.10">
    <property type="entry name" value="formyl-coa transferase, domain 3"/>
    <property type="match status" value="1"/>
</dbReference>
<name>A0A369TDY9_9PROT</name>
<gene>
    <name evidence="3" type="ORF">DRB17_06235</name>
</gene>
<dbReference type="SUPFAM" id="SSF89796">
    <property type="entry name" value="CoA-transferase family III (CaiB/BaiF)"/>
    <property type="match status" value="1"/>
</dbReference>